<organism evidence="3 4">
    <name type="scientific">Amycolatopsis arida</name>
    <dbReference type="NCBI Taxonomy" id="587909"/>
    <lineage>
        <taxon>Bacteria</taxon>
        <taxon>Bacillati</taxon>
        <taxon>Actinomycetota</taxon>
        <taxon>Actinomycetes</taxon>
        <taxon>Pseudonocardiales</taxon>
        <taxon>Pseudonocardiaceae</taxon>
        <taxon>Amycolatopsis</taxon>
    </lineage>
</organism>
<sequence>MKRLALALSAVTIGAVVALTGPATPPPAPGPAAAPSHDTDRNQGSAPHQAPDPARHEPAPRTVHITVSGPHDTLMRVSRAGAATDVELRGEPFDFEFTEEHVEVGQLGISVFANSATPQEQPLRCAIRVDGVVVANDTAETVGGDGTAEVACTVPFSV</sequence>
<protein>
    <submittedName>
        <fullName evidence="3">Uncharacterized protein</fullName>
    </submittedName>
</protein>
<evidence type="ECO:0000256" key="1">
    <source>
        <dbReference type="SAM" id="MobiDB-lite"/>
    </source>
</evidence>
<dbReference type="OrthoDB" id="3698552at2"/>
<gene>
    <name evidence="3" type="ORF">SAMN05421810_101644</name>
</gene>
<feature type="compositionally biased region" description="Pro residues" evidence="1">
    <location>
        <begin position="23"/>
        <end position="32"/>
    </location>
</feature>
<dbReference type="AlphaFoldDB" id="A0A1I5LSD6"/>
<keyword evidence="4" id="KW-1185">Reference proteome</keyword>
<dbReference type="STRING" id="587909.SAMN05421810_101644"/>
<evidence type="ECO:0000256" key="2">
    <source>
        <dbReference type="SAM" id="SignalP"/>
    </source>
</evidence>
<feature type="signal peptide" evidence="2">
    <location>
        <begin position="1"/>
        <end position="18"/>
    </location>
</feature>
<name>A0A1I5LSD6_9PSEU</name>
<evidence type="ECO:0000313" key="4">
    <source>
        <dbReference type="Proteomes" id="UP000198727"/>
    </source>
</evidence>
<dbReference type="Proteomes" id="UP000198727">
    <property type="component" value="Unassembled WGS sequence"/>
</dbReference>
<feature type="region of interest" description="Disordered" evidence="1">
    <location>
        <begin position="22"/>
        <end position="63"/>
    </location>
</feature>
<proteinExistence type="predicted"/>
<accession>A0A1I5LSD6</accession>
<dbReference type="EMBL" id="FOWW01000001">
    <property type="protein sequence ID" value="SFP00067.1"/>
    <property type="molecule type" value="Genomic_DNA"/>
</dbReference>
<keyword evidence="2" id="KW-0732">Signal</keyword>
<dbReference type="RefSeq" id="WP_092527591.1">
    <property type="nucleotide sequence ID" value="NZ_FOWW01000001.1"/>
</dbReference>
<reference evidence="4" key="1">
    <citation type="submission" date="2016-10" db="EMBL/GenBank/DDBJ databases">
        <authorList>
            <person name="Varghese N."/>
            <person name="Submissions S."/>
        </authorList>
    </citation>
    <scope>NUCLEOTIDE SEQUENCE [LARGE SCALE GENOMIC DNA]</scope>
    <source>
        <strain evidence="4">CGMCC 4.5579</strain>
    </source>
</reference>
<evidence type="ECO:0000313" key="3">
    <source>
        <dbReference type="EMBL" id="SFP00067.1"/>
    </source>
</evidence>
<feature type="chain" id="PRO_5038784919" evidence="2">
    <location>
        <begin position="19"/>
        <end position="158"/>
    </location>
</feature>